<dbReference type="Gene3D" id="2.40.110.20">
    <property type="match status" value="1"/>
</dbReference>
<accession>A0A8K0L4I0</accession>
<dbReference type="InterPro" id="IPR009100">
    <property type="entry name" value="AcylCoA_DH/oxidase_NM_dom_sf"/>
</dbReference>
<dbReference type="SUPFAM" id="SSF56645">
    <property type="entry name" value="Acyl-CoA dehydrogenase NM domain-like"/>
    <property type="match status" value="1"/>
</dbReference>
<dbReference type="PANTHER" id="PTHR42707:SF2">
    <property type="entry name" value="ACD11 DEHYDROGENASE"/>
    <property type="match status" value="1"/>
</dbReference>
<dbReference type="GO" id="GO:0003995">
    <property type="term" value="F:acyl-CoA dehydrogenase activity"/>
    <property type="evidence" value="ECO:0007669"/>
    <property type="project" value="TreeGrafter"/>
</dbReference>
<organism evidence="2 3">
    <name type="scientific">Elsinoe batatas</name>
    <dbReference type="NCBI Taxonomy" id="2601811"/>
    <lineage>
        <taxon>Eukaryota</taxon>
        <taxon>Fungi</taxon>
        <taxon>Dikarya</taxon>
        <taxon>Ascomycota</taxon>
        <taxon>Pezizomycotina</taxon>
        <taxon>Dothideomycetes</taxon>
        <taxon>Dothideomycetidae</taxon>
        <taxon>Myriangiales</taxon>
        <taxon>Elsinoaceae</taxon>
        <taxon>Elsinoe</taxon>
    </lineage>
</organism>
<reference evidence="2" key="1">
    <citation type="submission" date="2021-07" db="EMBL/GenBank/DDBJ databases">
        <title>Elsinoe batatas strain:CRI-CJ2 Genome sequencing and assembly.</title>
        <authorList>
            <person name="Huang L."/>
        </authorList>
    </citation>
    <scope>NUCLEOTIDE SEQUENCE</scope>
    <source>
        <strain evidence="2">CRI-CJ2</strain>
    </source>
</reference>
<sequence length="148" mass="15742">MQNGAAALLTRLLSDPAANLVDDRALPVLRSALSRLTSRDPSQAWTSGQWMNERPGGSDVRNTETLASLSRTSTTSRASDGSELGPYSISGFKWFSSATDANMTVLLAKTPSHSTPSLFFAPVHCTANTLGGASPRLQHNGIVLTRLK</sequence>
<dbReference type="OrthoDB" id="10251155at2759"/>
<feature type="region of interest" description="Disordered" evidence="1">
    <location>
        <begin position="40"/>
        <end position="83"/>
    </location>
</feature>
<feature type="compositionally biased region" description="Polar residues" evidence="1">
    <location>
        <begin position="40"/>
        <end position="50"/>
    </location>
</feature>
<dbReference type="Proteomes" id="UP000809789">
    <property type="component" value="Unassembled WGS sequence"/>
</dbReference>
<name>A0A8K0L4I0_9PEZI</name>
<dbReference type="EMBL" id="JAESVG020000003">
    <property type="protein sequence ID" value="KAG8629017.1"/>
    <property type="molecule type" value="Genomic_DNA"/>
</dbReference>
<evidence type="ECO:0000313" key="2">
    <source>
        <dbReference type="EMBL" id="KAG8629017.1"/>
    </source>
</evidence>
<proteinExistence type="predicted"/>
<comment type="caution">
    <text evidence="2">The sequence shown here is derived from an EMBL/GenBank/DDBJ whole genome shotgun (WGS) entry which is preliminary data.</text>
</comment>
<evidence type="ECO:0000313" key="3">
    <source>
        <dbReference type="Proteomes" id="UP000809789"/>
    </source>
</evidence>
<evidence type="ECO:0000256" key="1">
    <source>
        <dbReference type="SAM" id="MobiDB-lite"/>
    </source>
</evidence>
<dbReference type="AlphaFoldDB" id="A0A8K0L4I0"/>
<feature type="compositionally biased region" description="Low complexity" evidence="1">
    <location>
        <begin position="65"/>
        <end position="79"/>
    </location>
</feature>
<protein>
    <submittedName>
        <fullName evidence="2">Uncharacterized protein</fullName>
    </submittedName>
</protein>
<dbReference type="PANTHER" id="PTHR42707">
    <property type="entry name" value="ACYL-COA DEHYDROGENASE"/>
    <property type="match status" value="1"/>
</dbReference>
<gene>
    <name evidence="2" type="ORF">KVT40_002882</name>
</gene>
<dbReference type="InterPro" id="IPR052904">
    <property type="entry name" value="Acyl-CoA_dehydrogenase-like"/>
</dbReference>
<keyword evidence="3" id="KW-1185">Reference proteome</keyword>